<dbReference type="Gene3D" id="3.40.630.10">
    <property type="entry name" value="Zn peptidases"/>
    <property type="match status" value="1"/>
</dbReference>
<evidence type="ECO:0000259" key="3">
    <source>
        <dbReference type="Pfam" id="PF07687"/>
    </source>
</evidence>
<dbReference type="SUPFAM" id="SSF55031">
    <property type="entry name" value="Bacterial exopeptidase dimerisation domain"/>
    <property type="match status" value="1"/>
</dbReference>
<reference evidence="4 5" key="1">
    <citation type="submission" date="2021-05" db="EMBL/GenBank/DDBJ databases">
        <title>A Polyphasic approach of four new species of the genus Ohtaekwangia: Ohtaekwangia histidinii sp. nov., Ohtaekwangia cretensis sp. nov., Ohtaekwangia indiensis sp. nov., Ohtaekwangia reichenbachii sp. nov. from diverse environment.</title>
        <authorList>
            <person name="Octaviana S."/>
        </authorList>
    </citation>
    <scope>NUCLEOTIDE SEQUENCE [LARGE SCALE GENOMIC DNA]</scope>
    <source>
        <strain evidence="4 5">PWU20</strain>
    </source>
</reference>
<dbReference type="EMBL" id="JAHESD010000014">
    <property type="protein sequence ID" value="MBT1703398.1"/>
    <property type="molecule type" value="Genomic_DNA"/>
</dbReference>
<feature type="signal peptide" evidence="2">
    <location>
        <begin position="1"/>
        <end position="21"/>
    </location>
</feature>
<feature type="domain" description="Peptidase M20 dimerisation" evidence="3">
    <location>
        <begin position="222"/>
        <end position="314"/>
    </location>
</feature>
<dbReference type="PROSITE" id="PS51257">
    <property type="entry name" value="PROKAR_LIPOPROTEIN"/>
    <property type="match status" value="1"/>
</dbReference>
<dbReference type="InterPro" id="IPR036264">
    <property type="entry name" value="Bact_exopeptidase_dim_dom"/>
</dbReference>
<proteinExistence type="predicted"/>
<dbReference type="Proteomes" id="UP000772618">
    <property type="component" value="Unassembled WGS sequence"/>
</dbReference>
<dbReference type="InterPro" id="IPR011650">
    <property type="entry name" value="Peptidase_M20_dimer"/>
</dbReference>
<feature type="chain" id="PRO_5046700406" evidence="2">
    <location>
        <begin position="22"/>
        <end position="443"/>
    </location>
</feature>
<dbReference type="Pfam" id="PF07687">
    <property type="entry name" value="M20_dimer"/>
    <property type="match status" value="1"/>
</dbReference>
<evidence type="ECO:0000256" key="2">
    <source>
        <dbReference type="SAM" id="SignalP"/>
    </source>
</evidence>
<gene>
    <name evidence="4" type="ORF">KK060_08915</name>
</gene>
<comment type="caution">
    <text evidence="4">The sequence shown here is derived from an EMBL/GenBank/DDBJ whole genome shotgun (WGS) entry which is preliminary data.</text>
</comment>
<dbReference type="Pfam" id="PF01546">
    <property type="entry name" value="Peptidase_M20"/>
    <property type="match status" value="1"/>
</dbReference>
<keyword evidence="1" id="KW-0378">Hydrolase</keyword>
<protein>
    <submittedName>
        <fullName evidence="4">Amidohydrolase</fullName>
    </submittedName>
</protein>
<dbReference type="InterPro" id="IPR002933">
    <property type="entry name" value="Peptidase_M20"/>
</dbReference>
<evidence type="ECO:0000256" key="1">
    <source>
        <dbReference type="ARBA" id="ARBA00022801"/>
    </source>
</evidence>
<dbReference type="PANTHER" id="PTHR11014:SF63">
    <property type="entry name" value="METALLOPEPTIDASE, PUTATIVE (AFU_ORTHOLOGUE AFUA_6G09600)-RELATED"/>
    <property type="match status" value="1"/>
</dbReference>
<dbReference type="Gene3D" id="3.30.70.360">
    <property type="match status" value="1"/>
</dbReference>
<accession>A0ABS5VPQ5</accession>
<keyword evidence="5" id="KW-1185">Reference proteome</keyword>
<dbReference type="RefSeq" id="WP_254153361.1">
    <property type="nucleotide sequence ID" value="NZ_JAHESD010000014.1"/>
</dbReference>
<sequence>MKLRLTIFLYVIFLSCTFAQKQSALQKQIQASILKQYPSLEGLYKNLHEYPELSLQEEKTSKTMAEELKKSGFEVVENIGGHGVAGILKNGTGPTVLIRTDMDALPLEEKTGLPYASKVKGINAVGNEVSVMHACGHDVHMTVFVGTARILAEHKKNWKGTLVMVAQPSEENGFGAERMFKDGLYKRIPYPDYAIALHNHAGMEAGTIGYSAGPFMASVDMMNITVQGKGGHGAAPHQTVDPVVLSAQMILAFQTIVSREVNPLESAVITVGSIHGGTVHNIIPDQVKLQLTLRSYSPEVRAHIISSIENKSKHLGQMAGLPQEKLPEITINEPRTPATLNDKELTDRLVKVFKGALGDDKVIEMPPSMVGEDFSRFGMQEKKIPISMFWLGTVDKGLMEKSRKEGVALPSLHSPTFAPQMEPTIKTGINAMTTASLELFKAL</sequence>
<name>A0ABS5VPQ5_9BACT</name>
<organism evidence="4 5">
    <name type="scientific">Chryseosolibacter indicus</name>
    <dbReference type="NCBI Taxonomy" id="2782351"/>
    <lineage>
        <taxon>Bacteria</taxon>
        <taxon>Pseudomonadati</taxon>
        <taxon>Bacteroidota</taxon>
        <taxon>Cytophagia</taxon>
        <taxon>Cytophagales</taxon>
        <taxon>Chryseotaleaceae</taxon>
        <taxon>Chryseosolibacter</taxon>
    </lineage>
</organism>
<evidence type="ECO:0000313" key="4">
    <source>
        <dbReference type="EMBL" id="MBT1703398.1"/>
    </source>
</evidence>
<evidence type="ECO:0000313" key="5">
    <source>
        <dbReference type="Proteomes" id="UP000772618"/>
    </source>
</evidence>
<dbReference type="NCBIfam" id="TIGR01891">
    <property type="entry name" value="amidohydrolases"/>
    <property type="match status" value="1"/>
</dbReference>
<dbReference type="PANTHER" id="PTHR11014">
    <property type="entry name" value="PEPTIDASE M20 FAMILY MEMBER"/>
    <property type="match status" value="1"/>
</dbReference>
<dbReference type="PIRSF" id="PIRSF005962">
    <property type="entry name" value="Pept_M20D_amidohydro"/>
    <property type="match status" value="1"/>
</dbReference>
<dbReference type="InterPro" id="IPR017439">
    <property type="entry name" value="Amidohydrolase"/>
</dbReference>
<dbReference type="SUPFAM" id="SSF53187">
    <property type="entry name" value="Zn-dependent exopeptidases"/>
    <property type="match status" value="1"/>
</dbReference>
<keyword evidence="2" id="KW-0732">Signal</keyword>